<evidence type="ECO:0000256" key="3">
    <source>
        <dbReference type="ARBA" id="ARBA00023125"/>
    </source>
</evidence>
<dbReference type="PRINTS" id="PR00039">
    <property type="entry name" value="HTHLYSR"/>
</dbReference>
<dbReference type="GO" id="GO:0003700">
    <property type="term" value="F:DNA-binding transcription factor activity"/>
    <property type="evidence" value="ECO:0007669"/>
    <property type="project" value="InterPro"/>
</dbReference>
<dbReference type="PANTHER" id="PTHR30346:SF28">
    <property type="entry name" value="HTH-TYPE TRANSCRIPTIONAL REGULATOR CYNR"/>
    <property type="match status" value="1"/>
</dbReference>
<dbReference type="Gene3D" id="3.40.190.290">
    <property type="match status" value="1"/>
</dbReference>
<dbReference type="PANTHER" id="PTHR30346">
    <property type="entry name" value="TRANSCRIPTIONAL DUAL REGULATOR HCAR-RELATED"/>
    <property type="match status" value="1"/>
</dbReference>
<keyword evidence="2" id="KW-0805">Transcription regulation</keyword>
<sequence>MTLNQLQYFDAAARRLHFGRAAKELCISQPSLSVALSNLEQELEVALFEKDGRGVALTPAGKVFHRQAVRILEQVSAARHEMQQFQAQGDSRVSLAYISTMAATYIPQLLSRFLKENGSAVSLHTEEMPTPGAIRGIKDGKYDLALCLKAENEPQLVQTCIYRAPYVLIAPQDCPLTEKASIEEAARYPLITYRTGPARAFVETLFRRAGLSVDFCHYTYSDDAIVRLVESGVGVSIVDRLPGMEQRRVKLLSVDWLEGCTHDIYLTRRADWRPGTAVARLEEFILRTL</sequence>
<dbReference type="InterPro" id="IPR036390">
    <property type="entry name" value="WH_DNA-bd_sf"/>
</dbReference>
<dbReference type="InterPro" id="IPR005119">
    <property type="entry name" value="LysR_subst-bd"/>
</dbReference>
<evidence type="ECO:0000313" key="6">
    <source>
        <dbReference type="EMBL" id="HJB39836.1"/>
    </source>
</evidence>
<evidence type="ECO:0000256" key="2">
    <source>
        <dbReference type="ARBA" id="ARBA00023015"/>
    </source>
</evidence>
<dbReference type="GO" id="GO:0032993">
    <property type="term" value="C:protein-DNA complex"/>
    <property type="evidence" value="ECO:0007669"/>
    <property type="project" value="TreeGrafter"/>
</dbReference>
<proteinExistence type="inferred from homology"/>
<dbReference type="InterPro" id="IPR036388">
    <property type="entry name" value="WH-like_DNA-bd_sf"/>
</dbReference>
<dbReference type="GO" id="GO:0003677">
    <property type="term" value="F:DNA binding"/>
    <property type="evidence" value="ECO:0007669"/>
    <property type="project" value="UniProtKB-KW"/>
</dbReference>
<feature type="domain" description="HTH lysR-type" evidence="5">
    <location>
        <begin position="1"/>
        <end position="58"/>
    </location>
</feature>
<dbReference type="Pfam" id="PF03466">
    <property type="entry name" value="LysR_substrate"/>
    <property type="match status" value="1"/>
</dbReference>
<dbReference type="EMBL" id="DWYA01000052">
    <property type="protein sequence ID" value="HJB39836.1"/>
    <property type="molecule type" value="Genomic_DNA"/>
</dbReference>
<keyword evidence="4" id="KW-0804">Transcription</keyword>
<dbReference type="InterPro" id="IPR000847">
    <property type="entry name" value="LysR_HTH_N"/>
</dbReference>
<dbReference type="SUPFAM" id="SSF53850">
    <property type="entry name" value="Periplasmic binding protein-like II"/>
    <property type="match status" value="1"/>
</dbReference>
<gene>
    <name evidence="6" type="ORF">H9943_05510</name>
</gene>
<reference evidence="6" key="1">
    <citation type="journal article" date="2021" name="PeerJ">
        <title>Extensive microbial diversity within the chicken gut microbiome revealed by metagenomics and culture.</title>
        <authorList>
            <person name="Gilroy R."/>
            <person name="Ravi A."/>
            <person name="Getino M."/>
            <person name="Pursley I."/>
            <person name="Horton D.L."/>
            <person name="Alikhan N.F."/>
            <person name="Baker D."/>
            <person name="Gharbi K."/>
            <person name="Hall N."/>
            <person name="Watson M."/>
            <person name="Adriaenssens E.M."/>
            <person name="Foster-Nyarko E."/>
            <person name="Jarju S."/>
            <person name="Secka A."/>
            <person name="Antonio M."/>
            <person name="Oren A."/>
            <person name="Chaudhuri R.R."/>
            <person name="La Ragione R."/>
            <person name="Hildebrand F."/>
            <person name="Pallen M.J."/>
        </authorList>
    </citation>
    <scope>NUCLEOTIDE SEQUENCE</scope>
    <source>
        <strain evidence="6">ChiBcec8-14828</strain>
    </source>
</reference>
<organism evidence="6 7">
    <name type="scientific">Candidatus Ruthenibacterium avium</name>
    <dbReference type="NCBI Taxonomy" id="2838751"/>
    <lineage>
        <taxon>Bacteria</taxon>
        <taxon>Bacillati</taxon>
        <taxon>Bacillota</taxon>
        <taxon>Clostridia</taxon>
        <taxon>Eubacteriales</taxon>
        <taxon>Oscillospiraceae</taxon>
        <taxon>Ruthenibacterium</taxon>
    </lineage>
</organism>
<evidence type="ECO:0000256" key="4">
    <source>
        <dbReference type="ARBA" id="ARBA00023163"/>
    </source>
</evidence>
<accession>A0A9D2M1U1</accession>
<comment type="caution">
    <text evidence="6">The sequence shown here is derived from an EMBL/GenBank/DDBJ whole genome shotgun (WGS) entry which is preliminary data.</text>
</comment>
<dbReference type="PROSITE" id="PS50931">
    <property type="entry name" value="HTH_LYSR"/>
    <property type="match status" value="1"/>
</dbReference>
<reference evidence="6" key="2">
    <citation type="submission" date="2021-04" db="EMBL/GenBank/DDBJ databases">
        <authorList>
            <person name="Gilroy R."/>
        </authorList>
    </citation>
    <scope>NUCLEOTIDE SEQUENCE</scope>
    <source>
        <strain evidence="6">ChiBcec8-14828</strain>
    </source>
</reference>
<evidence type="ECO:0000259" key="5">
    <source>
        <dbReference type="PROSITE" id="PS50931"/>
    </source>
</evidence>
<dbReference type="SUPFAM" id="SSF46785">
    <property type="entry name" value="Winged helix' DNA-binding domain"/>
    <property type="match status" value="1"/>
</dbReference>
<evidence type="ECO:0000256" key="1">
    <source>
        <dbReference type="ARBA" id="ARBA00009437"/>
    </source>
</evidence>
<dbReference type="AlphaFoldDB" id="A0A9D2M1U1"/>
<protein>
    <submittedName>
        <fullName evidence="6">LysR family transcriptional regulator</fullName>
    </submittedName>
</protein>
<evidence type="ECO:0000313" key="7">
    <source>
        <dbReference type="Proteomes" id="UP000824209"/>
    </source>
</evidence>
<comment type="similarity">
    <text evidence="1">Belongs to the LysR transcriptional regulatory family.</text>
</comment>
<dbReference type="Pfam" id="PF00126">
    <property type="entry name" value="HTH_1"/>
    <property type="match status" value="1"/>
</dbReference>
<keyword evidence="3" id="KW-0238">DNA-binding</keyword>
<dbReference type="Proteomes" id="UP000824209">
    <property type="component" value="Unassembled WGS sequence"/>
</dbReference>
<name>A0A9D2M1U1_9FIRM</name>
<dbReference type="Gene3D" id="1.10.10.10">
    <property type="entry name" value="Winged helix-like DNA-binding domain superfamily/Winged helix DNA-binding domain"/>
    <property type="match status" value="1"/>
</dbReference>
<dbReference type="FunFam" id="1.10.10.10:FF:000001">
    <property type="entry name" value="LysR family transcriptional regulator"/>
    <property type="match status" value="1"/>
</dbReference>